<dbReference type="Pfam" id="PF00107">
    <property type="entry name" value="ADH_zinc_N"/>
    <property type="match status" value="1"/>
</dbReference>
<organism evidence="3 4">
    <name type="scientific">Paraliobacillus ryukyuensis</name>
    <dbReference type="NCBI Taxonomy" id="200904"/>
    <lineage>
        <taxon>Bacteria</taxon>
        <taxon>Bacillati</taxon>
        <taxon>Bacillota</taxon>
        <taxon>Bacilli</taxon>
        <taxon>Bacillales</taxon>
        <taxon>Bacillaceae</taxon>
        <taxon>Paraliobacillus</taxon>
    </lineage>
</organism>
<dbReference type="Proteomes" id="UP000252254">
    <property type="component" value="Unassembled WGS sequence"/>
</dbReference>
<dbReference type="FunFam" id="3.40.50.720:FF:000121">
    <property type="entry name" value="Prostaglandin reductase 2"/>
    <property type="match status" value="1"/>
</dbReference>
<dbReference type="AlphaFoldDB" id="A0A366ED36"/>
<dbReference type="PANTHER" id="PTHR43205">
    <property type="entry name" value="PROSTAGLANDIN REDUCTASE"/>
    <property type="match status" value="1"/>
</dbReference>
<dbReference type="SUPFAM" id="SSF50129">
    <property type="entry name" value="GroES-like"/>
    <property type="match status" value="2"/>
</dbReference>
<keyword evidence="4" id="KW-1185">Reference proteome</keyword>
<dbReference type="Gene3D" id="3.90.180.10">
    <property type="entry name" value="Medium-chain alcohol dehydrogenases, catalytic domain"/>
    <property type="match status" value="1"/>
</dbReference>
<proteinExistence type="predicted"/>
<dbReference type="GO" id="GO:0016628">
    <property type="term" value="F:oxidoreductase activity, acting on the CH-CH group of donors, NAD or NADP as acceptor"/>
    <property type="evidence" value="ECO:0007669"/>
    <property type="project" value="InterPro"/>
</dbReference>
<evidence type="ECO:0000256" key="1">
    <source>
        <dbReference type="ARBA" id="ARBA00023002"/>
    </source>
</evidence>
<evidence type="ECO:0000313" key="3">
    <source>
        <dbReference type="EMBL" id="RBP00311.1"/>
    </source>
</evidence>
<dbReference type="SUPFAM" id="SSF51735">
    <property type="entry name" value="NAD(P)-binding Rossmann-fold domains"/>
    <property type="match status" value="1"/>
</dbReference>
<reference evidence="3 4" key="1">
    <citation type="submission" date="2018-06" db="EMBL/GenBank/DDBJ databases">
        <title>Genomic Encyclopedia of Type Strains, Phase IV (KMG-IV): sequencing the most valuable type-strain genomes for metagenomic binning, comparative biology and taxonomic classification.</title>
        <authorList>
            <person name="Goeker M."/>
        </authorList>
    </citation>
    <scope>NUCLEOTIDE SEQUENCE [LARGE SCALE GENOMIC DNA]</scope>
    <source>
        <strain evidence="3 4">DSM 15140</strain>
    </source>
</reference>
<accession>A0A366ED36</accession>
<dbReference type="CDD" id="cd05288">
    <property type="entry name" value="PGDH"/>
    <property type="match status" value="1"/>
</dbReference>
<dbReference type="InterPro" id="IPR011032">
    <property type="entry name" value="GroES-like_sf"/>
</dbReference>
<dbReference type="Pfam" id="PF16884">
    <property type="entry name" value="ADH_N_2"/>
    <property type="match status" value="1"/>
</dbReference>
<dbReference type="Gene3D" id="3.40.50.720">
    <property type="entry name" value="NAD(P)-binding Rossmann-like Domain"/>
    <property type="match status" value="1"/>
</dbReference>
<dbReference type="InterPro" id="IPR036291">
    <property type="entry name" value="NAD(P)-bd_dom_sf"/>
</dbReference>
<name>A0A366ED36_9BACI</name>
<dbReference type="InterPro" id="IPR045010">
    <property type="entry name" value="MDR_fam"/>
</dbReference>
<evidence type="ECO:0000313" key="4">
    <source>
        <dbReference type="Proteomes" id="UP000252254"/>
    </source>
</evidence>
<dbReference type="RefSeq" id="WP_113866965.1">
    <property type="nucleotide sequence ID" value="NZ_BAABQN010000002.1"/>
</dbReference>
<dbReference type="InterPro" id="IPR013149">
    <property type="entry name" value="ADH-like_C"/>
</dbReference>
<dbReference type="PANTHER" id="PTHR43205:SF7">
    <property type="entry name" value="PROSTAGLANDIN REDUCTASE 1"/>
    <property type="match status" value="1"/>
</dbReference>
<sequence length="341" mass="37125">MSQTSKQIRLAKRPTGMPEQDTFLFDENEVKEPAEGEVVIRTLYLSVDPYMRGRMIDAPSYVPPFELNQVITGSVIGEVVQSNATNLTEGDIVIGSYGWQTYYTANETEVRKIDQTIAPISSYLSILGMTGLTAYFGLLDLGEPTEGETVVITGAAGAVGSVVGQIAKIKGCHVVGIAGSDQKINYLTEELGFDEGINYRNTDDMTAAIGRACPNGVDVFFDNVGGDIADAIMQHLNKYARIPLCGAISSYNLEGVDQGPRIQTQIIKKSARMQGFTLGDFANRFDEGTKALAEWLREGKLTDRVTVVEGFEQTPEAFLDLFRGKNIGKLIVKVAEPEVSK</sequence>
<keyword evidence="1" id="KW-0560">Oxidoreductase</keyword>
<evidence type="ECO:0000259" key="2">
    <source>
        <dbReference type="SMART" id="SM00829"/>
    </source>
</evidence>
<dbReference type="EMBL" id="QNRI01000002">
    <property type="protein sequence ID" value="RBP00311.1"/>
    <property type="molecule type" value="Genomic_DNA"/>
</dbReference>
<feature type="domain" description="Enoyl reductase (ER)" evidence="2">
    <location>
        <begin position="19"/>
        <end position="332"/>
    </location>
</feature>
<dbReference type="InterPro" id="IPR020843">
    <property type="entry name" value="ER"/>
</dbReference>
<dbReference type="InterPro" id="IPR041694">
    <property type="entry name" value="ADH_N_2"/>
</dbReference>
<protein>
    <recommendedName>
        <fullName evidence="2">Enoyl reductase (ER) domain-containing protein</fullName>
    </recommendedName>
</protein>
<comment type="caution">
    <text evidence="3">The sequence shown here is derived from an EMBL/GenBank/DDBJ whole genome shotgun (WGS) entry which is preliminary data.</text>
</comment>
<dbReference type="SMART" id="SM00829">
    <property type="entry name" value="PKS_ER"/>
    <property type="match status" value="1"/>
</dbReference>
<dbReference type="STRING" id="200904.GCA_900168775_00344"/>
<dbReference type="OrthoDB" id="9805663at2"/>
<gene>
    <name evidence="3" type="ORF">DES48_10272</name>
</gene>